<sequence>MRKINHIVIHCSATRPSQDTSAADIDRMHRGRGWLGIGYHYVIKRDGTVETGRPLEKPGAHVEGHNAYSIGICLSGGVAEDGKTPEMNYTKKQFNALEDIMSELTQRFPKAEVLGHRDFKGVKKACPCFDVREWFSTLKGPKKN</sequence>
<dbReference type="AlphaFoldDB" id="A0A9E9LVK8"/>
<dbReference type="PANTHER" id="PTHR11022:SF41">
    <property type="entry name" value="PEPTIDOGLYCAN-RECOGNITION PROTEIN LC-RELATED"/>
    <property type="match status" value="1"/>
</dbReference>
<comment type="similarity">
    <text evidence="1">Belongs to the N-acetylmuramoyl-L-alanine amidase 2 family.</text>
</comment>
<dbReference type="PANTHER" id="PTHR11022">
    <property type="entry name" value="PEPTIDOGLYCAN RECOGNITION PROTEIN"/>
    <property type="match status" value="1"/>
</dbReference>
<gene>
    <name evidence="4" type="ORF">NB640_12295</name>
</gene>
<evidence type="ECO:0000259" key="2">
    <source>
        <dbReference type="SMART" id="SM00644"/>
    </source>
</evidence>
<dbReference type="GO" id="GO:0008270">
    <property type="term" value="F:zinc ion binding"/>
    <property type="evidence" value="ECO:0007669"/>
    <property type="project" value="InterPro"/>
</dbReference>
<proteinExistence type="inferred from homology"/>
<dbReference type="InterPro" id="IPR006619">
    <property type="entry name" value="PGRP_domain_met/bac"/>
</dbReference>
<keyword evidence="5" id="KW-1185">Reference proteome</keyword>
<dbReference type="Gene3D" id="3.40.80.10">
    <property type="entry name" value="Peptidoglycan recognition protein-like"/>
    <property type="match status" value="1"/>
</dbReference>
<keyword evidence="4" id="KW-0378">Hydrolase</keyword>
<dbReference type="InterPro" id="IPR002502">
    <property type="entry name" value="Amidase_domain"/>
</dbReference>
<reference evidence="4" key="1">
    <citation type="journal article" date="2022" name="Front. Microbiol.">
        <title>New perspectives on an old grouping: The genomic and phenotypic variability of Oxalobacter formigenes and the implications for calcium oxalate stone prevention.</title>
        <authorList>
            <person name="Chmiel J.A."/>
            <person name="Carr C."/>
            <person name="Stuivenberg G.A."/>
            <person name="Venema R."/>
            <person name="Chanyi R.M."/>
            <person name="Al K.F."/>
            <person name="Giguere D."/>
            <person name="Say H."/>
            <person name="Akouris P.P."/>
            <person name="Dominguez Romero S.A."/>
            <person name="Kwong A."/>
            <person name="Tai V."/>
            <person name="Koval S.F."/>
            <person name="Razvi H."/>
            <person name="Bjazevic J."/>
            <person name="Burton J.P."/>
        </authorList>
    </citation>
    <scope>NUCLEOTIDE SEQUENCE</scope>
    <source>
        <strain evidence="4">WoOx3</strain>
    </source>
</reference>
<evidence type="ECO:0000256" key="1">
    <source>
        <dbReference type="ARBA" id="ARBA00007553"/>
    </source>
</evidence>
<dbReference type="InterPro" id="IPR015510">
    <property type="entry name" value="PGRP"/>
</dbReference>
<organism evidence="4 5">
    <name type="scientific">Oxalobacter vibrioformis</name>
    <dbReference type="NCBI Taxonomy" id="933080"/>
    <lineage>
        <taxon>Bacteria</taxon>
        <taxon>Pseudomonadati</taxon>
        <taxon>Pseudomonadota</taxon>
        <taxon>Betaproteobacteria</taxon>
        <taxon>Burkholderiales</taxon>
        <taxon>Oxalobacteraceae</taxon>
        <taxon>Oxalobacter</taxon>
    </lineage>
</organism>
<protein>
    <submittedName>
        <fullName evidence="4">N-acetylmuramoyl-L-alanine amidase</fullName>
        <ecNumber evidence="4">3.5.1.28</ecNumber>
    </submittedName>
</protein>
<dbReference type="InterPro" id="IPR036505">
    <property type="entry name" value="Amidase/PGRP_sf"/>
</dbReference>
<evidence type="ECO:0000313" key="5">
    <source>
        <dbReference type="Proteomes" id="UP001156215"/>
    </source>
</evidence>
<dbReference type="SMART" id="SM00701">
    <property type="entry name" value="PGRP"/>
    <property type="match status" value="1"/>
</dbReference>
<dbReference type="Proteomes" id="UP001156215">
    <property type="component" value="Chromosome"/>
</dbReference>
<dbReference type="GO" id="GO:0009253">
    <property type="term" value="P:peptidoglycan catabolic process"/>
    <property type="evidence" value="ECO:0007669"/>
    <property type="project" value="InterPro"/>
</dbReference>
<evidence type="ECO:0000313" key="4">
    <source>
        <dbReference type="EMBL" id="WAW09981.1"/>
    </source>
</evidence>
<dbReference type="RefSeq" id="WP_269308984.1">
    <property type="nucleotide sequence ID" value="NZ_CP098242.1"/>
</dbReference>
<dbReference type="SUPFAM" id="SSF55846">
    <property type="entry name" value="N-acetylmuramoyl-L-alanine amidase-like"/>
    <property type="match status" value="1"/>
</dbReference>
<dbReference type="GO" id="GO:0008745">
    <property type="term" value="F:N-acetylmuramoyl-L-alanine amidase activity"/>
    <property type="evidence" value="ECO:0007669"/>
    <property type="project" value="UniProtKB-EC"/>
</dbReference>
<evidence type="ECO:0000259" key="3">
    <source>
        <dbReference type="SMART" id="SM00701"/>
    </source>
</evidence>
<feature type="domain" description="Peptidoglycan recognition protein family" evidence="3">
    <location>
        <begin position="1"/>
        <end position="120"/>
    </location>
</feature>
<dbReference type="EC" id="3.5.1.28" evidence="4"/>
<feature type="domain" description="N-acetylmuramoyl-L-alanine amidase" evidence="2">
    <location>
        <begin position="1"/>
        <end position="128"/>
    </location>
</feature>
<dbReference type="KEGG" id="ovb:NB640_12295"/>
<dbReference type="EMBL" id="CP098242">
    <property type="protein sequence ID" value="WAW09981.1"/>
    <property type="molecule type" value="Genomic_DNA"/>
</dbReference>
<accession>A0A9E9LVK8</accession>
<dbReference type="CDD" id="cd06583">
    <property type="entry name" value="PGRP"/>
    <property type="match status" value="1"/>
</dbReference>
<dbReference type="SMART" id="SM00644">
    <property type="entry name" value="Ami_2"/>
    <property type="match status" value="1"/>
</dbReference>
<dbReference type="Pfam" id="PF01510">
    <property type="entry name" value="Amidase_2"/>
    <property type="match status" value="1"/>
</dbReference>
<name>A0A9E9LVK8_9BURK</name>